<feature type="region of interest" description="Disordered" evidence="2">
    <location>
        <begin position="1"/>
        <end position="26"/>
    </location>
</feature>
<evidence type="ECO:0000256" key="1">
    <source>
        <dbReference type="SAM" id="Coils"/>
    </source>
</evidence>
<evidence type="ECO:0000256" key="2">
    <source>
        <dbReference type="SAM" id="MobiDB-lite"/>
    </source>
</evidence>
<comment type="caution">
    <text evidence="3">The sequence shown here is derived from an EMBL/GenBank/DDBJ whole genome shotgun (WGS) entry which is preliminary data.</text>
</comment>
<feature type="coiled-coil region" evidence="1">
    <location>
        <begin position="315"/>
        <end position="401"/>
    </location>
</feature>
<evidence type="ECO:0000313" key="4">
    <source>
        <dbReference type="Proteomes" id="UP000828390"/>
    </source>
</evidence>
<keyword evidence="1" id="KW-0175">Coiled coil</keyword>
<dbReference type="GO" id="GO:0033596">
    <property type="term" value="C:TSC1-TSC2 complex"/>
    <property type="evidence" value="ECO:0007669"/>
    <property type="project" value="TreeGrafter"/>
</dbReference>
<feature type="compositionally biased region" description="Acidic residues" evidence="2">
    <location>
        <begin position="1"/>
        <end position="13"/>
    </location>
</feature>
<dbReference type="AlphaFoldDB" id="A0A9D4FLT0"/>
<feature type="region of interest" description="Disordered" evidence="2">
    <location>
        <begin position="639"/>
        <end position="669"/>
    </location>
</feature>
<evidence type="ECO:0008006" key="5">
    <source>
        <dbReference type="Google" id="ProtNLM"/>
    </source>
</evidence>
<dbReference type="GO" id="GO:0032007">
    <property type="term" value="P:negative regulation of TOR signaling"/>
    <property type="evidence" value="ECO:0007669"/>
    <property type="project" value="TreeGrafter"/>
</dbReference>
<accession>A0A9D4FLT0</accession>
<dbReference type="Pfam" id="PF04388">
    <property type="entry name" value="Hamartin"/>
    <property type="match status" value="1"/>
</dbReference>
<dbReference type="GO" id="GO:0008285">
    <property type="term" value="P:negative regulation of cell population proliferation"/>
    <property type="evidence" value="ECO:0007669"/>
    <property type="project" value="TreeGrafter"/>
</dbReference>
<protein>
    <recommendedName>
        <fullName evidence="5">Hamartin</fullName>
    </recommendedName>
</protein>
<sequence>MMSFAEENDDEVSELTSNSQGTHPTLTAESVKKFMKSVNRICFNSLTATNTVEPAKPKFSSKSRSRSCPQFPKVATTYEDDEDEEEDVVRSLSTDARGGETQPCKFEVSDMGPSVIKPIILDSFAKQPADLKEISLISRTNTTVCVNVRQETTVTMTTTKFGDIGVGAVPQCPVFADRAQGSSHQRTTEERSMLHVLRDVLNISASNTCAKCKGKVTENPQDHAEPFFLTYSPPELLDRHLQLGHDIHAKELSRIPIPSTQDVNWTHFGGMPPADEISILRTQLKLMHNQLMYERHRRDQHAKRNRRLLRHIANSKTLEEQNNSMREQLQERDLRIRDLQVSIKLLENENRKLNNEQESQRYQKLVQLSACLQNEDLKNAKKEFNTLLVRQREEQDALQKEVVLMRELHYDILTNLLEVVLMGELHYDILTYLLEVKEKEKEELVLMGELHYDILTNLLEVVLMGELHYDILTYLLEVVLMGELHYDILTNRHEVVLMGELHCDIRTYLLEVVLMGELQHKSSEKLLAAKASKASRLEHQYAQKTLVNEINGLNYELKRVVTEQESCRAQLREQAETLAIKERALAEVKMILEKMKTSHKEEMKSMEEKHRAALRVNQALEAQSLQLYAEIERVKAKLNSGKGGQARSDLSQGRVKTKLNSGKGGLMSN</sequence>
<dbReference type="Proteomes" id="UP000828390">
    <property type="component" value="Unassembled WGS sequence"/>
</dbReference>
<dbReference type="GO" id="GO:0051726">
    <property type="term" value="P:regulation of cell cycle"/>
    <property type="evidence" value="ECO:0007669"/>
    <property type="project" value="TreeGrafter"/>
</dbReference>
<dbReference type="PANTHER" id="PTHR15154:SF2">
    <property type="entry name" value="HAMARTIN"/>
    <property type="match status" value="1"/>
</dbReference>
<keyword evidence="4" id="KW-1185">Reference proteome</keyword>
<organism evidence="3 4">
    <name type="scientific">Dreissena polymorpha</name>
    <name type="common">Zebra mussel</name>
    <name type="synonym">Mytilus polymorpha</name>
    <dbReference type="NCBI Taxonomy" id="45954"/>
    <lineage>
        <taxon>Eukaryota</taxon>
        <taxon>Metazoa</taxon>
        <taxon>Spiralia</taxon>
        <taxon>Lophotrochozoa</taxon>
        <taxon>Mollusca</taxon>
        <taxon>Bivalvia</taxon>
        <taxon>Autobranchia</taxon>
        <taxon>Heteroconchia</taxon>
        <taxon>Euheterodonta</taxon>
        <taxon>Imparidentia</taxon>
        <taxon>Neoheterodontei</taxon>
        <taxon>Myida</taxon>
        <taxon>Dreissenoidea</taxon>
        <taxon>Dreissenidae</taxon>
        <taxon>Dreissena</taxon>
    </lineage>
</organism>
<evidence type="ECO:0000313" key="3">
    <source>
        <dbReference type="EMBL" id="KAH3801188.1"/>
    </source>
</evidence>
<dbReference type="InterPro" id="IPR007483">
    <property type="entry name" value="Hamartin"/>
</dbReference>
<feature type="compositionally biased region" description="Polar residues" evidence="2">
    <location>
        <begin position="14"/>
        <end position="26"/>
    </location>
</feature>
<dbReference type="EMBL" id="JAIWYP010000007">
    <property type="protein sequence ID" value="KAH3801188.1"/>
    <property type="molecule type" value="Genomic_DNA"/>
</dbReference>
<dbReference type="PANTHER" id="PTHR15154">
    <property type="entry name" value="HAMARTIN"/>
    <property type="match status" value="1"/>
</dbReference>
<feature type="coiled-coil region" evidence="1">
    <location>
        <begin position="589"/>
        <end position="637"/>
    </location>
</feature>
<reference evidence="3" key="2">
    <citation type="submission" date="2020-11" db="EMBL/GenBank/DDBJ databases">
        <authorList>
            <person name="McCartney M.A."/>
            <person name="Auch B."/>
            <person name="Kono T."/>
            <person name="Mallez S."/>
            <person name="Becker A."/>
            <person name="Gohl D.M."/>
            <person name="Silverstein K.A.T."/>
            <person name="Koren S."/>
            <person name="Bechman K.B."/>
            <person name="Herman A."/>
            <person name="Abrahante J.E."/>
            <person name="Garbe J."/>
        </authorList>
    </citation>
    <scope>NUCLEOTIDE SEQUENCE</scope>
    <source>
        <strain evidence="3">Duluth1</strain>
        <tissue evidence="3">Whole animal</tissue>
    </source>
</reference>
<proteinExistence type="predicted"/>
<reference evidence="3" key="1">
    <citation type="journal article" date="2019" name="bioRxiv">
        <title>The Genome of the Zebra Mussel, Dreissena polymorpha: A Resource for Invasive Species Research.</title>
        <authorList>
            <person name="McCartney M.A."/>
            <person name="Auch B."/>
            <person name="Kono T."/>
            <person name="Mallez S."/>
            <person name="Zhang Y."/>
            <person name="Obille A."/>
            <person name="Becker A."/>
            <person name="Abrahante J.E."/>
            <person name="Garbe J."/>
            <person name="Badalamenti J.P."/>
            <person name="Herman A."/>
            <person name="Mangelson H."/>
            <person name="Liachko I."/>
            <person name="Sullivan S."/>
            <person name="Sone E.D."/>
            <person name="Koren S."/>
            <person name="Silverstein K.A.T."/>
            <person name="Beckman K.B."/>
            <person name="Gohl D.M."/>
        </authorList>
    </citation>
    <scope>NUCLEOTIDE SEQUENCE</scope>
    <source>
        <strain evidence="3">Duluth1</strain>
        <tissue evidence="3">Whole animal</tissue>
    </source>
</reference>
<gene>
    <name evidence="3" type="ORF">DPMN_154835</name>
</gene>
<name>A0A9D4FLT0_DREPO</name>